<evidence type="ECO:0000256" key="3">
    <source>
        <dbReference type="ARBA" id="ARBA00022723"/>
    </source>
</evidence>
<reference evidence="8" key="1">
    <citation type="submission" date="2020-07" db="EMBL/GenBank/DDBJ databases">
        <title>Ethylene signaling mediates host invasion by parasitic plants.</title>
        <authorList>
            <person name="Yoshida S."/>
        </authorList>
    </citation>
    <scope>NUCLEOTIDE SEQUENCE</scope>
    <source>
        <strain evidence="8">Okayama</strain>
    </source>
</reference>
<dbReference type="PANTHER" id="PTHR43690">
    <property type="entry name" value="NARDILYSIN"/>
    <property type="match status" value="1"/>
</dbReference>
<comment type="similarity">
    <text evidence="1">Belongs to the peptidase M16 family.</text>
</comment>
<dbReference type="InterPro" id="IPR050626">
    <property type="entry name" value="Peptidase_M16"/>
</dbReference>
<evidence type="ECO:0000256" key="5">
    <source>
        <dbReference type="ARBA" id="ARBA00022833"/>
    </source>
</evidence>
<evidence type="ECO:0000259" key="7">
    <source>
        <dbReference type="Pfam" id="PF00675"/>
    </source>
</evidence>
<keyword evidence="5" id="KW-0862">Zinc</keyword>
<keyword evidence="3" id="KW-0479">Metal-binding</keyword>
<keyword evidence="9" id="KW-1185">Reference proteome</keyword>
<dbReference type="Pfam" id="PF00675">
    <property type="entry name" value="Peptidase_M16"/>
    <property type="match status" value="1"/>
</dbReference>
<dbReference type="Proteomes" id="UP000653305">
    <property type="component" value="Unassembled WGS sequence"/>
</dbReference>
<sequence>MLHVSGILLTTLDRGVFELPGVLHCWPASVRIFARPAFFAKYEVHDILVHDPFGNEDKAAAALSIGVGSFDEPKDAGVLAHLLEHMVFKGSTKFPNQGEFLSYIQERGGEANTVTENEYTCFYFDVREDFFKDALERSSNNSSGMSSTVKGVVES</sequence>
<keyword evidence="2" id="KW-0645">Protease</keyword>
<keyword evidence="4" id="KW-0378">Hydrolase</keyword>
<dbReference type="AlphaFoldDB" id="A0A830C7U1"/>
<dbReference type="SUPFAM" id="SSF63411">
    <property type="entry name" value="LuxS/MPP-like metallohydrolase"/>
    <property type="match status" value="1"/>
</dbReference>
<organism evidence="8 9">
    <name type="scientific">Phtheirospermum japonicum</name>
    <dbReference type="NCBI Taxonomy" id="374723"/>
    <lineage>
        <taxon>Eukaryota</taxon>
        <taxon>Viridiplantae</taxon>
        <taxon>Streptophyta</taxon>
        <taxon>Embryophyta</taxon>
        <taxon>Tracheophyta</taxon>
        <taxon>Spermatophyta</taxon>
        <taxon>Magnoliopsida</taxon>
        <taxon>eudicotyledons</taxon>
        <taxon>Gunneridae</taxon>
        <taxon>Pentapetalae</taxon>
        <taxon>asterids</taxon>
        <taxon>lamiids</taxon>
        <taxon>Lamiales</taxon>
        <taxon>Orobanchaceae</taxon>
        <taxon>Orobanchaceae incertae sedis</taxon>
        <taxon>Phtheirospermum</taxon>
    </lineage>
</organism>
<evidence type="ECO:0000313" key="8">
    <source>
        <dbReference type="EMBL" id="GFP93088.1"/>
    </source>
</evidence>
<dbReference type="EMBL" id="BMAC01000301">
    <property type="protein sequence ID" value="GFP93088.1"/>
    <property type="molecule type" value="Genomic_DNA"/>
</dbReference>
<proteinExistence type="inferred from homology"/>
<feature type="domain" description="Peptidase M16 N-terminal" evidence="7">
    <location>
        <begin position="55"/>
        <end position="137"/>
    </location>
</feature>
<evidence type="ECO:0000256" key="4">
    <source>
        <dbReference type="ARBA" id="ARBA00022801"/>
    </source>
</evidence>
<dbReference type="InterPro" id="IPR011249">
    <property type="entry name" value="Metalloenz_LuxS/M16"/>
</dbReference>
<dbReference type="GO" id="GO:0006508">
    <property type="term" value="P:proteolysis"/>
    <property type="evidence" value="ECO:0007669"/>
    <property type="project" value="UniProtKB-KW"/>
</dbReference>
<evidence type="ECO:0000256" key="1">
    <source>
        <dbReference type="ARBA" id="ARBA00007261"/>
    </source>
</evidence>
<dbReference type="OrthoDB" id="952271at2759"/>
<evidence type="ECO:0000313" key="9">
    <source>
        <dbReference type="Proteomes" id="UP000653305"/>
    </source>
</evidence>
<name>A0A830C7U1_9LAMI</name>
<dbReference type="GO" id="GO:0005829">
    <property type="term" value="C:cytosol"/>
    <property type="evidence" value="ECO:0007669"/>
    <property type="project" value="TreeGrafter"/>
</dbReference>
<keyword evidence="6" id="KW-0482">Metalloprotease</keyword>
<dbReference type="GO" id="GO:0008237">
    <property type="term" value="F:metallopeptidase activity"/>
    <property type="evidence" value="ECO:0007669"/>
    <property type="project" value="UniProtKB-KW"/>
</dbReference>
<dbReference type="InterPro" id="IPR011765">
    <property type="entry name" value="Pept_M16_N"/>
</dbReference>
<evidence type="ECO:0000256" key="2">
    <source>
        <dbReference type="ARBA" id="ARBA00022670"/>
    </source>
</evidence>
<dbReference type="Gene3D" id="3.30.830.10">
    <property type="entry name" value="Metalloenzyme, LuxS/M16 peptidase-like"/>
    <property type="match status" value="1"/>
</dbReference>
<accession>A0A830C7U1</accession>
<dbReference type="PANTHER" id="PTHR43690:SF18">
    <property type="entry name" value="INSULIN-DEGRADING ENZYME-RELATED"/>
    <property type="match status" value="1"/>
</dbReference>
<gene>
    <name evidence="8" type="ORF">PHJA_001453100</name>
</gene>
<protein>
    <submittedName>
        <fullName evidence="8">Nardilysin</fullName>
    </submittedName>
</protein>
<comment type="caution">
    <text evidence="8">The sequence shown here is derived from an EMBL/GenBank/DDBJ whole genome shotgun (WGS) entry which is preliminary data.</text>
</comment>
<dbReference type="GO" id="GO:0046872">
    <property type="term" value="F:metal ion binding"/>
    <property type="evidence" value="ECO:0007669"/>
    <property type="project" value="UniProtKB-KW"/>
</dbReference>
<evidence type="ECO:0000256" key="6">
    <source>
        <dbReference type="ARBA" id="ARBA00023049"/>
    </source>
</evidence>